<reference evidence="13" key="1">
    <citation type="submission" date="2025-08" db="UniProtKB">
        <authorList>
            <consortium name="RefSeq"/>
        </authorList>
    </citation>
    <scope>IDENTIFICATION</scope>
    <source>
        <tissue evidence="13">Testes</tissue>
    </source>
</reference>
<dbReference type="InterPro" id="IPR040366">
    <property type="entry name" value="Nab2/ZC3H14"/>
</dbReference>
<evidence type="ECO:0000256" key="4">
    <source>
        <dbReference type="ARBA" id="ARBA00022723"/>
    </source>
</evidence>
<keyword evidence="4 9" id="KW-0479">Metal-binding</keyword>
<evidence type="ECO:0000313" key="12">
    <source>
        <dbReference type="Proteomes" id="UP000694865"/>
    </source>
</evidence>
<gene>
    <name evidence="13" type="primary">LOC100368091</name>
</gene>
<dbReference type="Pfam" id="PF14608">
    <property type="entry name" value="zf-CCCH_2"/>
    <property type="match status" value="5"/>
</dbReference>
<evidence type="ECO:0000256" key="5">
    <source>
        <dbReference type="ARBA" id="ARBA00022737"/>
    </source>
</evidence>
<keyword evidence="12" id="KW-1185">Reference proteome</keyword>
<comment type="subcellular location">
    <subcellularLocation>
        <location evidence="1">Nucleus</location>
    </subcellularLocation>
</comment>
<evidence type="ECO:0000256" key="8">
    <source>
        <dbReference type="ARBA" id="ARBA00023242"/>
    </source>
</evidence>
<dbReference type="PROSITE" id="PS50103">
    <property type="entry name" value="ZF_C3H1"/>
    <property type="match status" value="2"/>
</dbReference>
<evidence type="ECO:0000256" key="10">
    <source>
        <dbReference type="SAM" id="MobiDB-lite"/>
    </source>
</evidence>
<feature type="domain" description="C3H1-type" evidence="11">
    <location>
        <begin position="652"/>
        <end position="672"/>
    </location>
</feature>
<evidence type="ECO:0000313" key="13">
    <source>
        <dbReference type="RefSeq" id="XP_002740449.1"/>
    </source>
</evidence>
<dbReference type="Gene3D" id="4.10.1000.40">
    <property type="match status" value="1"/>
</dbReference>
<keyword evidence="5" id="KW-0677">Repeat</keyword>
<dbReference type="Gene3D" id="4.10.1000.30">
    <property type="match status" value="1"/>
</dbReference>
<proteinExistence type="inferred from homology"/>
<evidence type="ECO:0000259" key="11">
    <source>
        <dbReference type="PROSITE" id="PS50103"/>
    </source>
</evidence>
<dbReference type="SMART" id="SM00356">
    <property type="entry name" value="ZnF_C3H1"/>
    <property type="match status" value="3"/>
</dbReference>
<organism evidence="12 13">
    <name type="scientific">Saccoglossus kowalevskii</name>
    <name type="common">Acorn worm</name>
    <dbReference type="NCBI Taxonomy" id="10224"/>
    <lineage>
        <taxon>Eukaryota</taxon>
        <taxon>Metazoa</taxon>
        <taxon>Hemichordata</taxon>
        <taxon>Enteropneusta</taxon>
        <taxon>Harrimaniidae</taxon>
        <taxon>Saccoglossus</taxon>
    </lineage>
</organism>
<keyword evidence="7 9" id="KW-0862">Zinc</keyword>
<keyword evidence="8" id="KW-0539">Nucleus</keyword>
<feature type="compositionally biased region" description="Basic residues" evidence="10">
    <location>
        <begin position="532"/>
        <end position="544"/>
    </location>
</feature>
<evidence type="ECO:0000256" key="2">
    <source>
        <dbReference type="ARBA" id="ARBA00008423"/>
    </source>
</evidence>
<dbReference type="GeneID" id="100368091"/>
<feature type="zinc finger region" description="C3H1-type" evidence="9">
    <location>
        <begin position="652"/>
        <end position="672"/>
    </location>
</feature>
<evidence type="ECO:0000256" key="1">
    <source>
        <dbReference type="ARBA" id="ARBA00004123"/>
    </source>
</evidence>
<name>A0ABM0GYW2_SACKO</name>
<evidence type="ECO:0000256" key="7">
    <source>
        <dbReference type="ARBA" id="ARBA00022833"/>
    </source>
</evidence>
<dbReference type="Proteomes" id="UP000694865">
    <property type="component" value="Unplaced"/>
</dbReference>
<dbReference type="PANTHER" id="PTHR14738:SF29">
    <property type="entry name" value="ZINC FINGER CCCH DOMAIN-CONTAINING PROTEIN 14"/>
    <property type="match status" value="1"/>
</dbReference>
<feature type="compositionally biased region" description="Basic and acidic residues" evidence="10">
    <location>
        <begin position="106"/>
        <end position="125"/>
    </location>
</feature>
<feature type="domain" description="C3H1-type" evidence="11">
    <location>
        <begin position="726"/>
        <end position="751"/>
    </location>
</feature>
<feature type="region of interest" description="Disordered" evidence="10">
    <location>
        <begin position="105"/>
        <end position="137"/>
    </location>
</feature>
<evidence type="ECO:0000256" key="6">
    <source>
        <dbReference type="ARBA" id="ARBA00022771"/>
    </source>
</evidence>
<keyword evidence="6 9" id="KW-0863">Zinc-finger</keyword>
<sequence length="790" mass="89381">MEIGTEISHKIRLAIKNKLVDLGAYVDDELPDYIMVMIANKKSQQQMTDDLSLFLGNNTDKFTDWLHGVLHKLQTATLESSTKQQNMVLEDSLTQEEVLVPQIEPAKPEHQPRQHETAVEPKVTDKLPSPEPVSMSEPQEAIISLKPETDDLMDEELKFESSPIPVVMTEHKQKATVPPTQPRYMATASTRVSSATTTPAVSEAKFVSKVQPVARKRRAPGSVIGQVLSHDFEDDDDDVKHMKAGSVASVVRISERRTSLPPSKQANRALVLKAVNEAHDSTSMIARRQRPSNLSSRQANKNILMKAIGDAQESISHRRPVTGKLIQIVRRVEPSSTATSTAAAESIGHVSRTYIHEKEQRVATAPYLEEENLQIEELEVEESISDKEAIEQKDHVRFYVIKKQDTPPVMSRTIAREYAIPSRNVSSSSPYNMDVVTRPIRHGDQRIIQQADHGDDNVDDGDYDDADSINSAEEQVEVVLPIPQPPPQHQFDVKRVRTDSFESTRVVQPVERPRTVSPKFIVTLDGVNPPSTRKKRLTRKKRTRPTLMIQPNVANRPAPDNTFDDEGVGDELDEDEDYEDEQEDEEDDYMEEAPVQQQMVQPIVIHKVMPTQDEEMPSERSPPKKSKMVERCKFWPTCKSGSACPYHHPNVPCKAFPKCRYEDKCRYIHPNCKYDARCNKTDCPFTHASKRMYPPLYSPKQPPPAPPPSPVIRPAGIHYPLTVSLPPHQVLCRFFPENCKKMDCPYLHPKTCRYGLKCTRPDCKYHHPKITMGDALKWVKPSANRSTSSR</sequence>
<dbReference type="PANTHER" id="PTHR14738">
    <property type="entry name" value="ZINC FINGER CCCH DOMAIN-CONTAINING PROTEIN 14"/>
    <property type="match status" value="1"/>
</dbReference>
<dbReference type="Gene3D" id="1.20.1390.10">
    <property type="entry name" value="PWI domain"/>
    <property type="match status" value="1"/>
</dbReference>
<feature type="zinc finger region" description="C3H1-type" evidence="9">
    <location>
        <begin position="726"/>
        <end position="751"/>
    </location>
</feature>
<evidence type="ECO:0000256" key="3">
    <source>
        <dbReference type="ARBA" id="ARBA00015071"/>
    </source>
</evidence>
<feature type="region of interest" description="Disordered" evidence="10">
    <location>
        <begin position="524"/>
        <end position="592"/>
    </location>
</feature>
<dbReference type="RefSeq" id="XP_002740449.1">
    <property type="nucleotide sequence ID" value="XM_002740403.2"/>
</dbReference>
<accession>A0ABM0GYW2</accession>
<evidence type="ECO:0000256" key="9">
    <source>
        <dbReference type="PROSITE-ProRule" id="PRU00723"/>
    </source>
</evidence>
<feature type="compositionally biased region" description="Acidic residues" evidence="10">
    <location>
        <begin position="562"/>
        <end position="591"/>
    </location>
</feature>
<comment type="similarity">
    <text evidence="2">Belongs to the ZC3H14 family.</text>
</comment>
<protein>
    <recommendedName>
        <fullName evidence="3">Zinc finger CCCH domain-containing protein 14</fullName>
    </recommendedName>
</protein>
<dbReference type="InterPro" id="IPR000571">
    <property type="entry name" value="Znf_CCCH"/>
</dbReference>